<dbReference type="InterPro" id="IPR025847">
    <property type="entry name" value="MEDS_domain"/>
</dbReference>
<sequence>MLRMAPGEHRSVAFSDEAELEPVLAPFVHEGLAGRDKVLYVTDVTHPAVATGLLRGWGIDPDAHAGRLEVRTLGTSDPDVMVAQLTETAYRARDEGYRALRFTGEMSWAVREGTDSLTAFETKVQALFDSGVAMGVCQYDRRVFPPVTLSELQRLHRGTDVNLEFDGALLRIRRSVDPPGLELDGEIDANAVDELTRALASAVRREPGDVHVDMGRISFIDLSGLRALVDTATSLKQGRSLVLDRVPEHVAQLIGLIGWDKAPGLRVRGGDARWSR</sequence>
<dbReference type="CDD" id="cd07043">
    <property type="entry name" value="STAS_anti-anti-sigma_factors"/>
    <property type="match status" value="1"/>
</dbReference>
<dbReference type="Proteomes" id="UP000644610">
    <property type="component" value="Unassembled WGS sequence"/>
</dbReference>
<dbReference type="AlphaFoldDB" id="A0A8J3XIY1"/>
<evidence type="ECO:0000313" key="3">
    <source>
        <dbReference type="Proteomes" id="UP000644610"/>
    </source>
</evidence>
<dbReference type="Pfam" id="PF14417">
    <property type="entry name" value="MEDS"/>
    <property type="match status" value="1"/>
</dbReference>
<dbReference type="Gene3D" id="3.30.750.24">
    <property type="entry name" value="STAS domain"/>
    <property type="match status" value="1"/>
</dbReference>
<dbReference type="Pfam" id="PF13466">
    <property type="entry name" value="STAS_2"/>
    <property type="match status" value="1"/>
</dbReference>
<reference evidence="2" key="1">
    <citation type="submission" date="2021-01" db="EMBL/GenBank/DDBJ databases">
        <title>Whole genome shotgun sequence of Planotetraspora silvatica NBRC 100141.</title>
        <authorList>
            <person name="Komaki H."/>
            <person name="Tamura T."/>
        </authorList>
    </citation>
    <scope>NUCLEOTIDE SEQUENCE</scope>
    <source>
        <strain evidence="2">NBRC 100141</strain>
    </source>
</reference>
<organism evidence="2 3">
    <name type="scientific">Planotetraspora silvatica</name>
    <dbReference type="NCBI Taxonomy" id="234614"/>
    <lineage>
        <taxon>Bacteria</taxon>
        <taxon>Bacillati</taxon>
        <taxon>Actinomycetota</taxon>
        <taxon>Actinomycetes</taxon>
        <taxon>Streptosporangiales</taxon>
        <taxon>Streptosporangiaceae</taxon>
        <taxon>Planotetraspora</taxon>
    </lineage>
</organism>
<gene>
    <name evidence="2" type="ORF">Psi02_00510</name>
</gene>
<dbReference type="SUPFAM" id="SSF52091">
    <property type="entry name" value="SpoIIaa-like"/>
    <property type="match status" value="1"/>
</dbReference>
<evidence type="ECO:0000259" key="1">
    <source>
        <dbReference type="PROSITE" id="PS50801"/>
    </source>
</evidence>
<protein>
    <recommendedName>
        <fullName evidence="1">STAS domain-containing protein</fullName>
    </recommendedName>
</protein>
<name>A0A8J3XIY1_9ACTN</name>
<dbReference type="InterPro" id="IPR058548">
    <property type="entry name" value="MlaB-like_STAS"/>
</dbReference>
<comment type="caution">
    <text evidence="2">The sequence shown here is derived from an EMBL/GenBank/DDBJ whole genome shotgun (WGS) entry which is preliminary data.</text>
</comment>
<feature type="domain" description="STAS" evidence="1">
    <location>
        <begin position="181"/>
        <end position="276"/>
    </location>
</feature>
<keyword evidence="3" id="KW-1185">Reference proteome</keyword>
<evidence type="ECO:0000313" key="2">
    <source>
        <dbReference type="EMBL" id="GII43627.1"/>
    </source>
</evidence>
<dbReference type="InterPro" id="IPR002645">
    <property type="entry name" value="STAS_dom"/>
</dbReference>
<proteinExistence type="predicted"/>
<accession>A0A8J3XIY1</accession>
<dbReference type="InterPro" id="IPR036513">
    <property type="entry name" value="STAS_dom_sf"/>
</dbReference>
<dbReference type="PROSITE" id="PS50801">
    <property type="entry name" value="STAS"/>
    <property type="match status" value="1"/>
</dbReference>
<dbReference type="EMBL" id="BOOQ01000001">
    <property type="protein sequence ID" value="GII43627.1"/>
    <property type="molecule type" value="Genomic_DNA"/>
</dbReference>